<protein>
    <submittedName>
        <fullName evidence="2">Uncharacterized protein</fullName>
    </submittedName>
</protein>
<dbReference type="OrthoDB" id="3203379at2759"/>
<sequence>MNTANKHDTFLNSSAGDFPHNVPTRRTSRTSGRGRQRERGEPSGRQGDHTLTDMRTEAANFQTLKQALDVLREGEMDVVGFLDVLCWGYRFAIADLTTKSARTNLMHSDQLAVVVSHWFCPPQTSQGGPRAGGARHVLLPLVINTVKDIINNEIDVVVEELKEDSADITEQSVLGAVIDEVQERVLVIAPVFYDLVMKAAWREKQEERNTLKDPTKASVMCFMHLYHKSSPQ</sequence>
<dbReference type="AlphaFoldDB" id="A0A9P6L666"/>
<accession>A0A9P6L666</accession>
<proteinExistence type="predicted"/>
<gene>
    <name evidence="2" type="ORF">BJ322DRAFT_1021189</name>
</gene>
<reference evidence="2" key="2">
    <citation type="submission" date="2020-11" db="EMBL/GenBank/DDBJ databases">
        <authorList>
            <consortium name="DOE Joint Genome Institute"/>
            <person name="Kuo A."/>
            <person name="Miyauchi S."/>
            <person name="Kiss E."/>
            <person name="Drula E."/>
            <person name="Kohler A."/>
            <person name="Sanchez-Garcia M."/>
            <person name="Andreopoulos B."/>
            <person name="Barry K.W."/>
            <person name="Bonito G."/>
            <person name="Buee M."/>
            <person name="Carver A."/>
            <person name="Chen C."/>
            <person name="Cichocki N."/>
            <person name="Clum A."/>
            <person name="Culley D."/>
            <person name="Crous P.W."/>
            <person name="Fauchery L."/>
            <person name="Girlanda M."/>
            <person name="Hayes R."/>
            <person name="Keri Z."/>
            <person name="Labutti K."/>
            <person name="Lipzen A."/>
            <person name="Lombard V."/>
            <person name="Magnuson J."/>
            <person name="Maillard F."/>
            <person name="Morin E."/>
            <person name="Murat C."/>
            <person name="Nolan M."/>
            <person name="Ohm R."/>
            <person name="Pangilinan J."/>
            <person name="Pereira M."/>
            <person name="Perotto S."/>
            <person name="Peter M."/>
            <person name="Riley R."/>
            <person name="Sitrit Y."/>
            <person name="Stielow B."/>
            <person name="Szollosi G."/>
            <person name="Zifcakova L."/>
            <person name="Stursova M."/>
            <person name="Spatafora J.W."/>
            <person name="Tedersoo L."/>
            <person name="Vaario L.-M."/>
            <person name="Yamada A."/>
            <person name="Yan M."/>
            <person name="Wang P."/>
            <person name="Xu J."/>
            <person name="Bruns T."/>
            <person name="Baldrian P."/>
            <person name="Vilgalys R."/>
            <person name="Henrissat B."/>
            <person name="Grigoriev I.V."/>
            <person name="Hibbett D."/>
            <person name="Nagy L.G."/>
            <person name="Martin F.M."/>
        </authorList>
    </citation>
    <scope>NUCLEOTIDE SEQUENCE</scope>
    <source>
        <strain evidence="2">UH-Tt-Lm1</strain>
    </source>
</reference>
<dbReference type="EMBL" id="WIUZ02000008">
    <property type="protein sequence ID" value="KAF9784435.1"/>
    <property type="molecule type" value="Genomic_DNA"/>
</dbReference>
<feature type="compositionally biased region" description="Basic and acidic residues" evidence="1">
    <location>
        <begin position="35"/>
        <end position="51"/>
    </location>
</feature>
<reference evidence="2" key="1">
    <citation type="journal article" date="2020" name="Nat. Commun.">
        <title>Large-scale genome sequencing of mycorrhizal fungi provides insights into the early evolution of symbiotic traits.</title>
        <authorList>
            <person name="Miyauchi S."/>
            <person name="Kiss E."/>
            <person name="Kuo A."/>
            <person name="Drula E."/>
            <person name="Kohler A."/>
            <person name="Sanchez-Garcia M."/>
            <person name="Morin E."/>
            <person name="Andreopoulos B."/>
            <person name="Barry K.W."/>
            <person name="Bonito G."/>
            <person name="Buee M."/>
            <person name="Carver A."/>
            <person name="Chen C."/>
            <person name="Cichocki N."/>
            <person name="Clum A."/>
            <person name="Culley D."/>
            <person name="Crous P.W."/>
            <person name="Fauchery L."/>
            <person name="Girlanda M."/>
            <person name="Hayes R.D."/>
            <person name="Keri Z."/>
            <person name="LaButti K."/>
            <person name="Lipzen A."/>
            <person name="Lombard V."/>
            <person name="Magnuson J."/>
            <person name="Maillard F."/>
            <person name="Murat C."/>
            <person name="Nolan M."/>
            <person name="Ohm R.A."/>
            <person name="Pangilinan J."/>
            <person name="Pereira M.F."/>
            <person name="Perotto S."/>
            <person name="Peter M."/>
            <person name="Pfister S."/>
            <person name="Riley R."/>
            <person name="Sitrit Y."/>
            <person name="Stielow J.B."/>
            <person name="Szollosi G."/>
            <person name="Zifcakova L."/>
            <person name="Stursova M."/>
            <person name="Spatafora J.W."/>
            <person name="Tedersoo L."/>
            <person name="Vaario L.M."/>
            <person name="Yamada A."/>
            <person name="Yan M."/>
            <person name="Wang P."/>
            <person name="Xu J."/>
            <person name="Bruns T."/>
            <person name="Baldrian P."/>
            <person name="Vilgalys R."/>
            <person name="Dunand C."/>
            <person name="Henrissat B."/>
            <person name="Grigoriev I.V."/>
            <person name="Hibbett D."/>
            <person name="Nagy L.G."/>
            <person name="Martin F.M."/>
        </authorList>
    </citation>
    <scope>NUCLEOTIDE SEQUENCE</scope>
    <source>
        <strain evidence="2">UH-Tt-Lm1</strain>
    </source>
</reference>
<name>A0A9P6L666_9AGAM</name>
<feature type="region of interest" description="Disordered" evidence="1">
    <location>
        <begin position="1"/>
        <end position="51"/>
    </location>
</feature>
<comment type="caution">
    <text evidence="2">The sequence shown here is derived from an EMBL/GenBank/DDBJ whole genome shotgun (WGS) entry which is preliminary data.</text>
</comment>
<evidence type="ECO:0000256" key="1">
    <source>
        <dbReference type="SAM" id="MobiDB-lite"/>
    </source>
</evidence>
<dbReference type="Proteomes" id="UP000736335">
    <property type="component" value="Unassembled WGS sequence"/>
</dbReference>
<evidence type="ECO:0000313" key="2">
    <source>
        <dbReference type="EMBL" id="KAF9784435.1"/>
    </source>
</evidence>
<evidence type="ECO:0000313" key="3">
    <source>
        <dbReference type="Proteomes" id="UP000736335"/>
    </source>
</evidence>
<keyword evidence="3" id="KW-1185">Reference proteome</keyword>
<organism evidence="2 3">
    <name type="scientific">Thelephora terrestris</name>
    <dbReference type="NCBI Taxonomy" id="56493"/>
    <lineage>
        <taxon>Eukaryota</taxon>
        <taxon>Fungi</taxon>
        <taxon>Dikarya</taxon>
        <taxon>Basidiomycota</taxon>
        <taxon>Agaricomycotina</taxon>
        <taxon>Agaricomycetes</taxon>
        <taxon>Thelephorales</taxon>
        <taxon>Thelephoraceae</taxon>
        <taxon>Thelephora</taxon>
    </lineage>
</organism>